<evidence type="ECO:0000313" key="3">
    <source>
        <dbReference type="Proteomes" id="UP000664859"/>
    </source>
</evidence>
<keyword evidence="3" id="KW-1185">Reference proteome</keyword>
<protein>
    <submittedName>
        <fullName evidence="2">Uncharacterized protein</fullName>
    </submittedName>
</protein>
<organism evidence="2 3">
    <name type="scientific">Tribonema minus</name>
    <dbReference type="NCBI Taxonomy" id="303371"/>
    <lineage>
        <taxon>Eukaryota</taxon>
        <taxon>Sar</taxon>
        <taxon>Stramenopiles</taxon>
        <taxon>Ochrophyta</taxon>
        <taxon>PX clade</taxon>
        <taxon>Xanthophyceae</taxon>
        <taxon>Tribonematales</taxon>
        <taxon>Tribonemataceae</taxon>
        <taxon>Tribonema</taxon>
    </lineage>
</organism>
<reference evidence="2" key="1">
    <citation type="submission" date="2021-02" db="EMBL/GenBank/DDBJ databases">
        <title>First Annotated Genome of the Yellow-green Alga Tribonema minus.</title>
        <authorList>
            <person name="Mahan K.M."/>
        </authorList>
    </citation>
    <scope>NUCLEOTIDE SEQUENCE</scope>
    <source>
        <strain evidence="2">UTEX B ZZ1240</strain>
    </source>
</reference>
<feature type="region of interest" description="Disordered" evidence="1">
    <location>
        <begin position="125"/>
        <end position="147"/>
    </location>
</feature>
<gene>
    <name evidence="2" type="ORF">JKP88DRAFT_289955</name>
</gene>
<sequence>MSLKPAFVGAASTQQHTNCASGCNSGTFLDWTHAASAGPAFGSSGNRWLQFTDSYWRHKFGAGPSVSRRELNVSIGNSSIDAIAVTAPIVIPHHNPGLLPTGAFSPHDSSGSGFLLPAFDSSSGGAHAGGGNNSTQHMRSSAQAPAAALSTPAAAALGMREAAAGGGSGGGGSGGGCGGHGGVGVAACSSRRPQRSSSGGRILQPVSEQKPQWSGLSCLDSSHCSSGSSPAPSSSLGRSVDSSGVLSNVDSRDQQRNVSNGLLWTELGGLCEKHQSNVSNVSLRVVAV</sequence>
<feature type="compositionally biased region" description="Low complexity" evidence="1">
    <location>
        <begin position="214"/>
        <end position="247"/>
    </location>
</feature>
<accession>A0A835YYV4</accession>
<dbReference type="EMBL" id="JAFCMP010000169">
    <property type="protein sequence ID" value="KAG5184307.1"/>
    <property type="molecule type" value="Genomic_DNA"/>
</dbReference>
<feature type="region of interest" description="Disordered" evidence="1">
    <location>
        <begin position="186"/>
        <end position="252"/>
    </location>
</feature>
<feature type="compositionally biased region" description="Low complexity" evidence="1">
    <location>
        <begin position="186"/>
        <end position="201"/>
    </location>
</feature>
<name>A0A835YYV4_9STRA</name>
<dbReference type="AlphaFoldDB" id="A0A835YYV4"/>
<comment type="caution">
    <text evidence="2">The sequence shown here is derived from an EMBL/GenBank/DDBJ whole genome shotgun (WGS) entry which is preliminary data.</text>
</comment>
<evidence type="ECO:0000256" key="1">
    <source>
        <dbReference type="SAM" id="MobiDB-lite"/>
    </source>
</evidence>
<dbReference type="Proteomes" id="UP000664859">
    <property type="component" value="Unassembled WGS sequence"/>
</dbReference>
<evidence type="ECO:0000313" key="2">
    <source>
        <dbReference type="EMBL" id="KAG5184307.1"/>
    </source>
</evidence>
<proteinExistence type="predicted"/>